<feature type="domain" description="HPt" evidence="22">
    <location>
        <begin position="1093"/>
        <end position="1186"/>
    </location>
</feature>
<keyword evidence="9 18" id="KW-0732">Signal</keyword>
<dbReference type="InterPro" id="IPR003594">
    <property type="entry name" value="HATPase_dom"/>
</dbReference>
<keyword evidence="8" id="KW-0812">Transmembrane</keyword>
<keyword evidence="10" id="KW-0547">Nucleotide-binding</keyword>
<dbReference type="InterPro" id="IPR036641">
    <property type="entry name" value="HPT_dom_sf"/>
</dbReference>
<dbReference type="Pfam" id="PF02518">
    <property type="entry name" value="HATPase_c"/>
    <property type="match status" value="1"/>
</dbReference>
<evidence type="ECO:0000256" key="6">
    <source>
        <dbReference type="ARBA" id="ARBA00022553"/>
    </source>
</evidence>
<evidence type="ECO:0000256" key="1">
    <source>
        <dbReference type="ARBA" id="ARBA00000085"/>
    </source>
</evidence>
<dbReference type="SUPFAM" id="SSF47384">
    <property type="entry name" value="Homodimeric domain of signal transducing histidine kinase"/>
    <property type="match status" value="1"/>
</dbReference>
<evidence type="ECO:0000256" key="13">
    <source>
        <dbReference type="ARBA" id="ARBA00022989"/>
    </source>
</evidence>
<feature type="domain" description="Histidine kinase" evidence="19">
    <location>
        <begin position="713"/>
        <end position="936"/>
    </location>
</feature>
<evidence type="ECO:0000259" key="21">
    <source>
        <dbReference type="PROSITE" id="PS50113"/>
    </source>
</evidence>
<dbReference type="SUPFAM" id="SSF53850">
    <property type="entry name" value="Periplasmic binding protein-like II"/>
    <property type="match status" value="2"/>
</dbReference>
<evidence type="ECO:0000259" key="22">
    <source>
        <dbReference type="PROSITE" id="PS50894"/>
    </source>
</evidence>
<dbReference type="Pfam" id="PF08448">
    <property type="entry name" value="PAS_4"/>
    <property type="match status" value="1"/>
</dbReference>
<dbReference type="CDD" id="cd17546">
    <property type="entry name" value="REC_hyHK_CKI1_RcsC-like"/>
    <property type="match status" value="1"/>
</dbReference>
<evidence type="ECO:0000256" key="11">
    <source>
        <dbReference type="ARBA" id="ARBA00022777"/>
    </source>
</evidence>
<dbReference type="InterPro" id="IPR035965">
    <property type="entry name" value="PAS-like_dom_sf"/>
</dbReference>
<dbReference type="Pfam" id="PF00072">
    <property type="entry name" value="Response_reg"/>
    <property type="match status" value="1"/>
</dbReference>
<comment type="subcellular location">
    <subcellularLocation>
        <location evidence="2">Cell inner membrane</location>
        <topology evidence="2">Multi-pass membrane protein</topology>
    </subcellularLocation>
</comment>
<keyword evidence="11" id="KW-0418">Kinase</keyword>
<dbReference type="SMART" id="SM00448">
    <property type="entry name" value="REC"/>
    <property type="match status" value="1"/>
</dbReference>
<gene>
    <name evidence="23" type="ORF">IFT38_17785</name>
</gene>
<evidence type="ECO:0000256" key="12">
    <source>
        <dbReference type="ARBA" id="ARBA00022840"/>
    </source>
</evidence>
<evidence type="ECO:0000256" key="18">
    <source>
        <dbReference type="SAM" id="SignalP"/>
    </source>
</evidence>
<dbReference type="InterPro" id="IPR049871">
    <property type="entry name" value="BvgS-like_periplasmic2"/>
</dbReference>
<reference evidence="23 24" key="1">
    <citation type="journal article" date="2020" name="FEMS Microbiol. Ecol.">
        <title>Temporal dynamics of bacterial communities during seed development and maturation.</title>
        <authorList>
            <person name="Chesneau G."/>
            <person name="Torres-Cortes G."/>
            <person name="Briand M."/>
            <person name="Darrasse A."/>
            <person name="Preveaux A."/>
            <person name="Marais C."/>
            <person name="Jacques M.A."/>
            <person name="Shade A."/>
            <person name="Barret M."/>
        </authorList>
    </citation>
    <scope>NUCLEOTIDE SEQUENCE [LARGE SCALE GENOMIC DNA]</scope>
    <source>
        <strain evidence="23 24">CFBP13599</strain>
    </source>
</reference>
<evidence type="ECO:0000256" key="17">
    <source>
        <dbReference type="PROSITE-ProRule" id="PRU00169"/>
    </source>
</evidence>
<dbReference type="Pfam" id="PF00512">
    <property type="entry name" value="HisKA"/>
    <property type="match status" value="1"/>
</dbReference>
<feature type="modified residue" description="4-aspartylphosphate" evidence="17">
    <location>
        <position position="1006"/>
    </location>
</feature>
<dbReference type="Gene3D" id="3.40.50.2300">
    <property type="match status" value="1"/>
</dbReference>
<feature type="modified residue" description="Phosphohistidine" evidence="16">
    <location>
        <position position="1132"/>
    </location>
</feature>
<keyword evidence="7" id="KW-0808">Transferase</keyword>
<feature type="domain" description="Response regulatory" evidence="20">
    <location>
        <begin position="957"/>
        <end position="1076"/>
    </location>
</feature>
<feature type="chain" id="PRO_5045282629" description="histidine kinase" evidence="18">
    <location>
        <begin position="22"/>
        <end position="1186"/>
    </location>
</feature>
<dbReference type="SMART" id="SM00388">
    <property type="entry name" value="HisKA"/>
    <property type="match status" value="1"/>
</dbReference>
<dbReference type="CDD" id="cd00130">
    <property type="entry name" value="PAS"/>
    <property type="match status" value="1"/>
</dbReference>
<dbReference type="CDD" id="cd00082">
    <property type="entry name" value="HisKA"/>
    <property type="match status" value="1"/>
</dbReference>
<dbReference type="SUPFAM" id="SSF47226">
    <property type="entry name" value="Histidine-containing phosphotransfer domain, HPT domain"/>
    <property type="match status" value="1"/>
</dbReference>
<evidence type="ECO:0000256" key="8">
    <source>
        <dbReference type="ARBA" id="ARBA00022692"/>
    </source>
</evidence>
<evidence type="ECO:0000256" key="5">
    <source>
        <dbReference type="ARBA" id="ARBA00022519"/>
    </source>
</evidence>
<dbReference type="PROSITE" id="PS50110">
    <property type="entry name" value="RESPONSE_REGULATORY"/>
    <property type="match status" value="1"/>
</dbReference>
<feature type="signal peptide" evidence="18">
    <location>
        <begin position="1"/>
        <end position="21"/>
    </location>
</feature>
<dbReference type="InterPro" id="IPR000014">
    <property type="entry name" value="PAS"/>
</dbReference>
<accession>A0ABR9C259</accession>
<comment type="catalytic activity">
    <reaction evidence="1">
        <text>ATP + protein L-histidine = ADP + protein N-phospho-L-histidine.</text>
        <dbReference type="EC" id="2.7.13.3"/>
    </reaction>
</comment>
<dbReference type="InterPro" id="IPR001789">
    <property type="entry name" value="Sig_transdc_resp-reg_receiver"/>
</dbReference>
<dbReference type="PROSITE" id="PS50109">
    <property type="entry name" value="HIS_KIN"/>
    <property type="match status" value="1"/>
</dbReference>
<keyword evidence="5" id="KW-0997">Cell inner membrane</keyword>
<evidence type="ECO:0000313" key="23">
    <source>
        <dbReference type="EMBL" id="MBD8771396.1"/>
    </source>
</evidence>
<dbReference type="InterPro" id="IPR005467">
    <property type="entry name" value="His_kinase_dom"/>
</dbReference>
<dbReference type="InterPro" id="IPR004358">
    <property type="entry name" value="Sig_transdc_His_kin-like_C"/>
</dbReference>
<comment type="caution">
    <text evidence="23">The sequence shown here is derived from an EMBL/GenBank/DDBJ whole genome shotgun (WGS) entry which is preliminary data.</text>
</comment>
<keyword evidence="12" id="KW-0067">ATP-binding</keyword>
<dbReference type="Gene3D" id="3.30.565.10">
    <property type="entry name" value="Histidine kinase-like ATPase, C-terminal domain"/>
    <property type="match status" value="1"/>
</dbReference>
<keyword evidence="13" id="KW-1133">Transmembrane helix</keyword>
<dbReference type="EC" id="2.7.13.3" evidence="3"/>
<dbReference type="InterPro" id="IPR001638">
    <property type="entry name" value="Solute-binding_3/MltF_N"/>
</dbReference>
<dbReference type="Proteomes" id="UP000620025">
    <property type="component" value="Unassembled WGS sequence"/>
</dbReference>
<dbReference type="EMBL" id="JACYWZ010000007">
    <property type="protein sequence ID" value="MBD8771396.1"/>
    <property type="molecule type" value="Genomic_DNA"/>
</dbReference>
<sequence length="1186" mass="130562">MAWAARLLIGACILSPSWAVAAQSLPFALVAPFAQLAPLPLSSDEQQWLQRHGTLRVGVSLADYEPIDITSERNRYQGVSADYLSLIGSRLGVELRVLGFAQRSEAVQALKDGEIDLLTSANGFEQAIAGLAFSKEYMPDHGVIVRRAGSERETDLAGEKVALVDGYADDATVQRVYPDSRIVMAPSLSSGLQALHQGDVDAMISNEVIVRAYNALRPYLDLDIVGPSSLPPVGYTFASRQADPLLGQMVERALASIDDGLRREILTRWTTGLGSEIGHHRVPLEPAEQAWIARNRQVRVVATQYPPYLYRDRQGNWVGLNSEVLATVSHMTGLQFVYLPSSSMAQSLDMLKHGQADMNTTLSETPERKAFLSFSHSFGGQGWVFIVRAEDLPIGHLDELAGKVLAIPAEHALESAIRTQYPHIKLALVSTYDKAREMVANGEADATIDSEVGAYRAVGRYPPGVLKVGRNVDGEWSPDRFAIRAAEPELTAIINKALEAYPVAELRAARLKWLGAVVPPEPMWQRIATWVYWVLAVALVLGAVSLLWSGRLKAQIRQRLEAEHALNDQLAFQHALLDGIPSPIYVRDLQARLLSCNKSYEQSFATRLHDIKGRTLQEVAVVNADEAEQMHRDYLKLLDDQQPVSADRQIQMHGRKVHAWQWIVPFYNAEGQLQGLLGGWIDISERKRLEDQLVEARHSAEQANQAKSAFLATMSHEIRTPMAAIIGLLELERERRKRDEQPVSEALEVAWRSAQELIALIGDSLDLAKIESGSLQLAEQVTEVRPFFEGMLSLFSAQAQRKGIVLDLDIAPSMVGTFWFDPLRLRQVVHNLLGNALKFTRQGSVSLAVGAQPINPGQWRMTIVVSDTGAGITPAQQARLFKPFVQAGVDVQQESVGTGLGLTICKQLVELMGGTINLHSTEGVGTRVEVQIDVRHDAASEEALPIVQSRPETAALDILVVDDLSANRMVLNQQLQFLGHRVQDASDGLMALAAWQAGHFDLVLTDCNMPGMNGHALCQAIRQQETASGAPPVMVIGCTANAMQDERLRCAEAGMDELLVKPIALDKLAQIIADLQQGPAFSMPALQRLTQANERVMRRMLDEFSRNLEDETQALTEAVESLDWVRLREVLHRLQGIACLIDAAPLAHALAEVDACCQSDDEQRLRVKSAELHREIGRLATAMAHC</sequence>
<dbReference type="InterPro" id="IPR036890">
    <property type="entry name" value="HATPase_C_sf"/>
</dbReference>
<dbReference type="Gene3D" id="1.20.120.160">
    <property type="entry name" value="HPT domain"/>
    <property type="match status" value="1"/>
</dbReference>
<dbReference type="PANTHER" id="PTHR43047:SF72">
    <property type="entry name" value="OSMOSENSING HISTIDINE PROTEIN KINASE SLN1"/>
    <property type="match status" value="1"/>
</dbReference>
<dbReference type="InterPro" id="IPR000700">
    <property type="entry name" value="PAS-assoc_C"/>
</dbReference>
<dbReference type="Pfam" id="PF00497">
    <property type="entry name" value="SBP_bac_3"/>
    <property type="match status" value="2"/>
</dbReference>
<dbReference type="Gene3D" id="3.40.190.10">
    <property type="entry name" value="Periplasmic binding protein-like II"/>
    <property type="match status" value="4"/>
</dbReference>
<dbReference type="PRINTS" id="PR00344">
    <property type="entry name" value="BCTRLSENSOR"/>
</dbReference>
<dbReference type="InterPro" id="IPR036097">
    <property type="entry name" value="HisK_dim/P_sf"/>
</dbReference>
<dbReference type="PROSITE" id="PS50894">
    <property type="entry name" value="HPT"/>
    <property type="match status" value="1"/>
</dbReference>
<evidence type="ECO:0000256" key="10">
    <source>
        <dbReference type="ARBA" id="ARBA00022741"/>
    </source>
</evidence>
<dbReference type="CDD" id="cd13707">
    <property type="entry name" value="PBP2_BvgS_D2"/>
    <property type="match status" value="1"/>
</dbReference>
<proteinExistence type="predicted"/>
<evidence type="ECO:0000259" key="19">
    <source>
        <dbReference type="PROSITE" id="PS50109"/>
    </source>
</evidence>
<evidence type="ECO:0000256" key="7">
    <source>
        <dbReference type="ARBA" id="ARBA00022679"/>
    </source>
</evidence>
<dbReference type="InterPro" id="IPR003661">
    <property type="entry name" value="HisK_dim/P_dom"/>
</dbReference>
<dbReference type="PROSITE" id="PS50113">
    <property type="entry name" value="PAC"/>
    <property type="match status" value="1"/>
</dbReference>
<evidence type="ECO:0000256" key="9">
    <source>
        <dbReference type="ARBA" id="ARBA00022729"/>
    </source>
</evidence>
<keyword evidence="15" id="KW-0472">Membrane</keyword>
<feature type="domain" description="PAC" evidence="21">
    <location>
        <begin position="643"/>
        <end position="695"/>
    </location>
</feature>
<keyword evidence="4" id="KW-1003">Cell membrane</keyword>
<dbReference type="PANTHER" id="PTHR43047">
    <property type="entry name" value="TWO-COMPONENT HISTIDINE PROTEIN KINASE"/>
    <property type="match status" value="1"/>
</dbReference>
<protein>
    <recommendedName>
        <fullName evidence="3">histidine kinase</fullName>
        <ecNumber evidence="3">2.7.13.3</ecNumber>
    </recommendedName>
</protein>
<evidence type="ECO:0000313" key="24">
    <source>
        <dbReference type="Proteomes" id="UP000620025"/>
    </source>
</evidence>
<evidence type="ECO:0000256" key="3">
    <source>
        <dbReference type="ARBA" id="ARBA00012438"/>
    </source>
</evidence>
<evidence type="ECO:0000256" key="4">
    <source>
        <dbReference type="ARBA" id="ARBA00022475"/>
    </source>
</evidence>
<organism evidence="23 24">
    <name type="scientific">Pseudomonas coleopterorum</name>
    <dbReference type="NCBI Taxonomy" id="1605838"/>
    <lineage>
        <taxon>Bacteria</taxon>
        <taxon>Pseudomonadati</taxon>
        <taxon>Pseudomonadota</taxon>
        <taxon>Gammaproteobacteria</taxon>
        <taxon>Pseudomonadales</taxon>
        <taxon>Pseudomonadaceae</taxon>
        <taxon>Pseudomonas</taxon>
    </lineage>
</organism>
<dbReference type="SUPFAM" id="SSF55874">
    <property type="entry name" value="ATPase domain of HSP90 chaperone/DNA topoisomerase II/histidine kinase"/>
    <property type="match status" value="1"/>
</dbReference>
<evidence type="ECO:0000259" key="20">
    <source>
        <dbReference type="PROSITE" id="PS50110"/>
    </source>
</evidence>
<name>A0ABR9C259_9PSED</name>
<dbReference type="SUPFAM" id="SSF55785">
    <property type="entry name" value="PYP-like sensor domain (PAS domain)"/>
    <property type="match status" value="1"/>
</dbReference>
<dbReference type="NCBIfam" id="TIGR00229">
    <property type="entry name" value="sensory_box"/>
    <property type="match status" value="1"/>
</dbReference>
<dbReference type="SUPFAM" id="SSF52172">
    <property type="entry name" value="CheY-like"/>
    <property type="match status" value="1"/>
</dbReference>
<evidence type="ECO:0000256" key="15">
    <source>
        <dbReference type="ARBA" id="ARBA00023136"/>
    </source>
</evidence>
<keyword evidence="6 17" id="KW-0597">Phosphoprotein</keyword>
<dbReference type="InterPro" id="IPR011006">
    <property type="entry name" value="CheY-like_superfamily"/>
</dbReference>
<dbReference type="CDD" id="cd13705">
    <property type="entry name" value="PBP2_BvgS_D1"/>
    <property type="match status" value="1"/>
</dbReference>
<dbReference type="CDD" id="cd16922">
    <property type="entry name" value="HATPase_EvgS-ArcB-TorS-like"/>
    <property type="match status" value="1"/>
</dbReference>
<dbReference type="InterPro" id="IPR049870">
    <property type="entry name" value="BvgS-like_periplasmic1"/>
</dbReference>
<dbReference type="Gene3D" id="1.10.287.130">
    <property type="match status" value="1"/>
</dbReference>
<dbReference type="SMART" id="SM00387">
    <property type="entry name" value="HATPase_c"/>
    <property type="match status" value="1"/>
</dbReference>
<dbReference type="SMART" id="SM00062">
    <property type="entry name" value="PBPb"/>
    <property type="match status" value="2"/>
</dbReference>
<evidence type="ECO:0000256" key="14">
    <source>
        <dbReference type="ARBA" id="ARBA00023012"/>
    </source>
</evidence>
<evidence type="ECO:0000256" key="2">
    <source>
        <dbReference type="ARBA" id="ARBA00004429"/>
    </source>
</evidence>
<dbReference type="InterPro" id="IPR008207">
    <property type="entry name" value="Sig_transdc_His_kin_Hpt_dom"/>
</dbReference>
<dbReference type="InterPro" id="IPR013656">
    <property type="entry name" value="PAS_4"/>
</dbReference>
<dbReference type="Gene3D" id="3.30.450.20">
    <property type="entry name" value="PAS domain"/>
    <property type="match status" value="1"/>
</dbReference>
<evidence type="ECO:0000256" key="16">
    <source>
        <dbReference type="PROSITE-ProRule" id="PRU00110"/>
    </source>
</evidence>
<keyword evidence="24" id="KW-1185">Reference proteome</keyword>
<keyword evidence="14" id="KW-0902">Two-component regulatory system</keyword>